<evidence type="ECO:0000256" key="2">
    <source>
        <dbReference type="ARBA" id="ARBA00022598"/>
    </source>
</evidence>
<name>A0A9P4NJ39_9PEZI</name>
<reference evidence="5" key="1">
    <citation type="journal article" date="2020" name="Stud. Mycol.">
        <title>101 Dothideomycetes genomes: a test case for predicting lifestyles and emergence of pathogens.</title>
        <authorList>
            <person name="Haridas S."/>
            <person name="Albert R."/>
            <person name="Binder M."/>
            <person name="Bloem J."/>
            <person name="Labutti K."/>
            <person name="Salamov A."/>
            <person name="Andreopoulos B."/>
            <person name="Baker S."/>
            <person name="Barry K."/>
            <person name="Bills G."/>
            <person name="Bluhm B."/>
            <person name="Cannon C."/>
            <person name="Castanera R."/>
            <person name="Culley D."/>
            <person name="Daum C."/>
            <person name="Ezra D."/>
            <person name="Gonzalez J."/>
            <person name="Henrissat B."/>
            <person name="Kuo A."/>
            <person name="Liang C."/>
            <person name="Lipzen A."/>
            <person name="Lutzoni F."/>
            <person name="Magnuson J."/>
            <person name="Mondo S."/>
            <person name="Nolan M."/>
            <person name="Ohm R."/>
            <person name="Pangilinan J."/>
            <person name="Park H.-J."/>
            <person name="Ramirez L."/>
            <person name="Alfaro M."/>
            <person name="Sun H."/>
            <person name="Tritt A."/>
            <person name="Yoshinaga Y."/>
            <person name="Zwiers L.-H."/>
            <person name="Turgeon B."/>
            <person name="Goodwin S."/>
            <person name="Spatafora J."/>
            <person name="Crous P."/>
            <person name="Grigoriev I."/>
        </authorList>
    </citation>
    <scope>NUCLEOTIDE SEQUENCE</scope>
    <source>
        <strain evidence="5">CBS 130266</strain>
    </source>
</reference>
<dbReference type="GO" id="GO:0019748">
    <property type="term" value="P:secondary metabolic process"/>
    <property type="evidence" value="ECO:0007669"/>
    <property type="project" value="TreeGrafter"/>
</dbReference>
<dbReference type="EMBL" id="MU007081">
    <property type="protein sequence ID" value="KAF2423500.1"/>
    <property type="molecule type" value="Genomic_DNA"/>
</dbReference>
<comment type="similarity">
    <text evidence="1">Belongs to the ATP-dependent AMP-binding enzyme family.</text>
</comment>
<keyword evidence="6" id="KW-1185">Reference proteome</keyword>
<sequence>MLETKTIVERKDGRIIYKADREFYIPDVDLLTWLFENVRCSATEKTLLHADAANPSLSLNKSQARTLTKRIGYALRHKYGVCAGGKKHYVTCIAAGSYVLPTIFYGVVAAGGIFSSVTSSSTVEELGRLIKLAPSDIVICSPETRDVAVAAAKECGLPPNRVLIIDAANVALRDVTTGEDVLGTGKLDWERLTTRRAVETTPVCLIYSSGTTGLPKGVPLSHRNMIAEATISCDLIQAQMQSRAPNFEYATLAHLPTAHIAGMQGYFVNPFYMGGPCYWMSKFDFPKFLEYNRKYKISFFFTVPPIYLLIAKSPDVTDQFDYLEHAISGAAPMGKELQEAASAKFKKGQTFISQTWGLSENTGSATLLNYGEKETTGSVSRLLPNMSLRIVDDDGKDVEVGKEGELCLKGPVVFRGYHNTPEANKDAFDEDGFFKTGDIGLFRDGLLYIVDRKKELIKYKGLQVAPAELEALLISHPDIADAAVIGVEAEGTEVPRAYVVADQKKISSEAIAKFVKDRVAGYKQLRGGVVFMDVIPKSPSGKILRKDLRALAKRENAALKSKL</sequence>
<dbReference type="OrthoDB" id="1898221at2759"/>
<dbReference type="SUPFAM" id="SSF56801">
    <property type="entry name" value="Acetyl-CoA synthetase-like"/>
    <property type="match status" value="1"/>
</dbReference>
<keyword evidence="2" id="KW-0436">Ligase</keyword>
<dbReference type="Gene3D" id="3.30.300.30">
    <property type="match status" value="1"/>
</dbReference>
<dbReference type="InterPro" id="IPR020845">
    <property type="entry name" value="AMP-binding_CS"/>
</dbReference>
<protein>
    <submittedName>
        <fullName evidence="5">AMP-binding enzyme</fullName>
    </submittedName>
</protein>
<evidence type="ECO:0000259" key="3">
    <source>
        <dbReference type="Pfam" id="PF00501"/>
    </source>
</evidence>
<dbReference type="InterPro" id="IPR042099">
    <property type="entry name" value="ANL_N_sf"/>
</dbReference>
<dbReference type="GO" id="GO:0016405">
    <property type="term" value="F:CoA-ligase activity"/>
    <property type="evidence" value="ECO:0007669"/>
    <property type="project" value="TreeGrafter"/>
</dbReference>
<organism evidence="5 6">
    <name type="scientific">Tothia fuscella</name>
    <dbReference type="NCBI Taxonomy" id="1048955"/>
    <lineage>
        <taxon>Eukaryota</taxon>
        <taxon>Fungi</taxon>
        <taxon>Dikarya</taxon>
        <taxon>Ascomycota</taxon>
        <taxon>Pezizomycotina</taxon>
        <taxon>Dothideomycetes</taxon>
        <taxon>Pleosporomycetidae</taxon>
        <taxon>Venturiales</taxon>
        <taxon>Cylindrosympodiaceae</taxon>
        <taxon>Tothia</taxon>
    </lineage>
</organism>
<evidence type="ECO:0000259" key="4">
    <source>
        <dbReference type="Pfam" id="PF13193"/>
    </source>
</evidence>
<gene>
    <name evidence="5" type="ORF">EJ08DRAFT_448589</name>
</gene>
<dbReference type="Proteomes" id="UP000800235">
    <property type="component" value="Unassembled WGS sequence"/>
</dbReference>
<dbReference type="FunFam" id="3.30.300.30:FF:000007">
    <property type="entry name" value="4-coumarate--CoA ligase 2"/>
    <property type="match status" value="1"/>
</dbReference>
<comment type="caution">
    <text evidence="5">The sequence shown here is derived from an EMBL/GenBank/DDBJ whole genome shotgun (WGS) entry which is preliminary data.</text>
</comment>
<accession>A0A9P4NJ39</accession>
<feature type="domain" description="AMP-binding enzyme C-terminal" evidence="4">
    <location>
        <begin position="468"/>
        <end position="542"/>
    </location>
</feature>
<dbReference type="Pfam" id="PF00501">
    <property type="entry name" value="AMP-binding"/>
    <property type="match status" value="1"/>
</dbReference>
<feature type="domain" description="AMP-dependent synthetase/ligase" evidence="3">
    <location>
        <begin position="62"/>
        <end position="418"/>
    </location>
</feature>
<dbReference type="Pfam" id="PF13193">
    <property type="entry name" value="AMP-binding_C"/>
    <property type="match status" value="1"/>
</dbReference>
<dbReference type="PANTHER" id="PTHR24096">
    <property type="entry name" value="LONG-CHAIN-FATTY-ACID--COA LIGASE"/>
    <property type="match status" value="1"/>
</dbReference>
<dbReference type="InterPro" id="IPR045851">
    <property type="entry name" value="AMP-bd_C_sf"/>
</dbReference>
<dbReference type="PROSITE" id="PS00455">
    <property type="entry name" value="AMP_BINDING"/>
    <property type="match status" value="1"/>
</dbReference>
<evidence type="ECO:0000313" key="6">
    <source>
        <dbReference type="Proteomes" id="UP000800235"/>
    </source>
</evidence>
<evidence type="ECO:0000313" key="5">
    <source>
        <dbReference type="EMBL" id="KAF2423500.1"/>
    </source>
</evidence>
<dbReference type="AlphaFoldDB" id="A0A9P4NJ39"/>
<evidence type="ECO:0000256" key="1">
    <source>
        <dbReference type="ARBA" id="ARBA00006432"/>
    </source>
</evidence>
<dbReference type="PANTHER" id="PTHR24096:SF149">
    <property type="entry name" value="AMP-BINDING DOMAIN-CONTAINING PROTEIN-RELATED"/>
    <property type="match status" value="1"/>
</dbReference>
<proteinExistence type="inferred from homology"/>
<dbReference type="InterPro" id="IPR000873">
    <property type="entry name" value="AMP-dep_synth/lig_dom"/>
</dbReference>
<dbReference type="InterPro" id="IPR025110">
    <property type="entry name" value="AMP-bd_C"/>
</dbReference>
<dbReference type="Gene3D" id="3.40.50.12780">
    <property type="entry name" value="N-terminal domain of ligase-like"/>
    <property type="match status" value="1"/>
</dbReference>